<dbReference type="Pfam" id="PF12833">
    <property type="entry name" value="HTH_18"/>
    <property type="match status" value="1"/>
</dbReference>
<dbReference type="InterPro" id="IPR050204">
    <property type="entry name" value="AraC_XylS_family_regulators"/>
</dbReference>
<dbReference type="PANTHER" id="PTHR46796">
    <property type="entry name" value="HTH-TYPE TRANSCRIPTIONAL ACTIVATOR RHAS-RELATED"/>
    <property type="match status" value="1"/>
</dbReference>
<dbReference type="SMART" id="SM00342">
    <property type="entry name" value="HTH_ARAC"/>
    <property type="match status" value="1"/>
</dbReference>
<dbReference type="SUPFAM" id="SSF46689">
    <property type="entry name" value="Homeodomain-like"/>
    <property type="match status" value="2"/>
</dbReference>
<dbReference type="EMBL" id="JAVDWU010000002">
    <property type="protein sequence ID" value="MDR7149409.1"/>
    <property type="molecule type" value="Genomic_DNA"/>
</dbReference>
<dbReference type="InterPro" id="IPR018062">
    <property type="entry name" value="HTH_AraC-typ_CS"/>
</dbReference>
<reference evidence="5 6" key="1">
    <citation type="submission" date="2023-07" db="EMBL/GenBank/DDBJ databases">
        <title>Sorghum-associated microbial communities from plants grown in Nebraska, USA.</title>
        <authorList>
            <person name="Schachtman D."/>
        </authorList>
    </citation>
    <scope>NUCLEOTIDE SEQUENCE [LARGE SCALE GENOMIC DNA]</scope>
    <source>
        <strain evidence="5 6">4249</strain>
    </source>
</reference>
<evidence type="ECO:0000256" key="1">
    <source>
        <dbReference type="ARBA" id="ARBA00023015"/>
    </source>
</evidence>
<dbReference type="Proteomes" id="UP001265700">
    <property type="component" value="Unassembled WGS sequence"/>
</dbReference>
<sequence>MRIEPLPGPNGLFSVSVMPRFLVDSQQVGWQGAYFTDIDGAPEGTVDHKHARYCVQRGLHQETRRTLGSRDWQPFSTGFSVWRAGDEQRFDWRSGGRSQFLFIESDMAASVLGDARELTPSGHRSPVASHMLELMFDALQADLAQGSPAGPLVGDSLITAIVAHLGGAKASVLRQPARRACARAIELMETRFAEPITLQDLAEVSGLGQRQLCRAVGEATGVSPHQYLLRCRVDNAKRLIARGLSLSEVALDCGFADQSQLTRTFVRQVGTTPGDYRRNLAR</sequence>
<evidence type="ECO:0000259" key="4">
    <source>
        <dbReference type="PROSITE" id="PS01124"/>
    </source>
</evidence>
<name>A0ABU1WK22_9BURK</name>
<dbReference type="RefSeq" id="WP_310313314.1">
    <property type="nucleotide sequence ID" value="NZ_JAVDWU010000002.1"/>
</dbReference>
<proteinExistence type="predicted"/>
<keyword evidence="1" id="KW-0805">Transcription regulation</keyword>
<comment type="caution">
    <text evidence="5">The sequence shown here is derived from an EMBL/GenBank/DDBJ whole genome shotgun (WGS) entry which is preliminary data.</text>
</comment>
<evidence type="ECO:0000313" key="5">
    <source>
        <dbReference type="EMBL" id="MDR7149409.1"/>
    </source>
</evidence>
<dbReference type="Gene3D" id="1.10.10.60">
    <property type="entry name" value="Homeodomain-like"/>
    <property type="match status" value="1"/>
</dbReference>
<accession>A0ABU1WK22</accession>
<organism evidence="5 6">
    <name type="scientific">Hydrogenophaga palleronii</name>
    <dbReference type="NCBI Taxonomy" id="65655"/>
    <lineage>
        <taxon>Bacteria</taxon>
        <taxon>Pseudomonadati</taxon>
        <taxon>Pseudomonadota</taxon>
        <taxon>Betaproteobacteria</taxon>
        <taxon>Burkholderiales</taxon>
        <taxon>Comamonadaceae</taxon>
        <taxon>Hydrogenophaga</taxon>
    </lineage>
</organism>
<evidence type="ECO:0000256" key="3">
    <source>
        <dbReference type="ARBA" id="ARBA00023163"/>
    </source>
</evidence>
<feature type="domain" description="HTH araC/xylS-type" evidence="4">
    <location>
        <begin position="182"/>
        <end position="279"/>
    </location>
</feature>
<dbReference type="InterPro" id="IPR018060">
    <property type="entry name" value="HTH_AraC"/>
</dbReference>
<dbReference type="PROSITE" id="PS00041">
    <property type="entry name" value="HTH_ARAC_FAMILY_1"/>
    <property type="match status" value="1"/>
</dbReference>
<keyword evidence="2" id="KW-0238">DNA-binding</keyword>
<evidence type="ECO:0000313" key="6">
    <source>
        <dbReference type="Proteomes" id="UP001265700"/>
    </source>
</evidence>
<keyword evidence="6" id="KW-1185">Reference proteome</keyword>
<dbReference type="PROSITE" id="PS01124">
    <property type="entry name" value="HTH_ARAC_FAMILY_2"/>
    <property type="match status" value="1"/>
</dbReference>
<evidence type="ECO:0000256" key="2">
    <source>
        <dbReference type="ARBA" id="ARBA00023125"/>
    </source>
</evidence>
<gene>
    <name evidence="5" type="ORF">J2W49_001358</name>
</gene>
<keyword evidence="3" id="KW-0804">Transcription</keyword>
<protein>
    <submittedName>
        <fullName evidence="5">AraC family transcriptional regulator</fullName>
    </submittedName>
</protein>
<dbReference type="InterPro" id="IPR009057">
    <property type="entry name" value="Homeodomain-like_sf"/>
</dbReference>